<comment type="caution">
    <text evidence="1">The sequence shown here is derived from an EMBL/GenBank/DDBJ whole genome shotgun (WGS) entry which is preliminary data.</text>
</comment>
<dbReference type="InterPro" id="IPR011335">
    <property type="entry name" value="Restrct_endonuc-II-like"/>
</dbReference>
<name>A0ABS4WUR5_9MICO</name>
<dbReference type="Proteomes" id="UP000703720">
    <property type="component" value="Unassembled WGS sequence"/>
</dbReference>
<gene>
    <name evidence="1" type="ORF">JOF42_003447</name>
</gene>
<accession>A0ABS4WUR5</accession>
<evidence type="ECO:0000313" key="1">
    <source>
        <dbReference type="EMBL" id="MBP2379952.1"/>
    </source>
</evidence>
<dbReference type="EMBL" id="JAGIOA010000001">
    <property type="protein sequence ID" value="MBP2379952.1"/>
    <property type="molecule type" value="Genomic_DNA"/>
</dbReference>
<organism evidence="1 2">
    <name type="scientific">Microbacterium phyllosphaerae</name>
    <dbReference type="NCBI Taxonomy" id="124798"/>
    <lineage>
        <taxon>Bacteria</taxon>
        <taxon>Bacillati</taxon>
        <taxon>Actinomycetota</taxon>
        <taxon>Actinomycetes</taxon>
        <taxon>Micrococcales</taxon>
        <taxon>Microbacteriaceae</taxon>
        <taxon>Microbacterium</taxon>
    </lineage>
</organism>
<keyword evidence="2" id="KW-1185">Reference proteome</keyword>
<sequence length="306" mass="34260">MRHRILLPDELGRHFSVRQAAAAGIGRGRVSARDLDRPFRGVRSVTTAETPLERVAALAPRLHNGQLIGGETAMRVWGNPHPGKWSVGDPIVVVVATGSARVRRRGVTGRRLAEGRAHPWRIGEIPIIDPIAALFMCAAALTDDQVVIALDALLTTADNYPGLRAGRPLFTVTDIEQRLRDWSRFPGSRRVRDGLSRAREGAESPKETETRLLIVADGLPEPVVQYEIHENGVLIARSDMAYPGLRIAIEYEGDGHRTSRDQWRRDIQRQRELEDHGWIVIRVTQLDLADPRALLDRIRRARASRR</sequence>
<evidence type="ECO:0008006" key="3">
    <source>
        <dbReference type="Google" id="ProtNLM"/>
    </source>
</evidence>
<protein>
    <recommendedName>
        <fullName evidence="3">DUF559 domain-containing protein</fullName>
    </recommendedName>
</protein>
<evidence type="ECO:0000313" key="2">
    <source>
        <dbReference type="Proteomes" id="UP000703720"/>
    </source>
</evidence>
<reference evidence="1 2" key="1">
    <citation type="submission" date="2021-03" db="EMBL/GenBank/DDBJ databases">
        <title>Sequencing the genomes of 1000 actinobacteria strains.</title>
        <authorList>
            <person name="Klenk H.-P."/>
        </authorList>
    </citation>
    <scope>NUCLEOTIDE SEQUENCE [LARGE SCALE GENOMIC DNA]</scope>
    <source>
        <strain evidence="1 2">DSM 13468</strain>
    </source>
</reference>
<dbReference type="RefSeq" id="WP_210098943.1">
    <property type="nucleotide sequence ID" value="NZ_BAAAIO010000002.1"/>
</dbReference>
<dbReference type="Gene3D" id="3.40.960.10">
    <property type="entry name" value="VSR Endonuclease"/>
    <property type="match status" value="1"/>
</dbReference>
<proteinExistence type="predicted"/>
<dbReference type="SUPFAM" id="SSF52980">
    <property type="entry name" value="Restriction endonuclease-like"/>
    <property type="match status" value="1"/>
</dbReference>